<dbReference type="GO" id="GO:0072344">
    <property type="term" value="P:rescue of stalled ribosome"/>
    <property type="evidence" value="ECO:0007669"/>
    <property type="project" value="TreeGrafter"/>
</dbReference>
<dbReference type="PANTHER" id="PTHR15239:SF6">
    <property type="entry name" value="RIBOSOME QUALITY CONTROL COMPLEX SUBUNIT NEMF"/>
    <property type="match status" value="1"/>
</dbReference>
<sequence>MNLDGLTMSVLTRELSQALLDGQLQRIYQIDKTTLVCKIHTDKENHDLVITVGNKPAIYLSPPLQDLPKEPTSLCMFLRKHIEGSRITTVEQLHSDRIICIHMDKLELNGTILRTTLYIELMGKYSNCIFVQNGIILDALIHVTPLMNRERTIMPKMSYELPPNANRVSLFDFSVTEIENLLHAFHQDTLSNTIRSIFNGFGTPLLKEVLYRSQLSKSTAFDEITQEQCQALASNLYELGKEINSSHQLYEYTCINKSIISPIPLQYDAFDKPIIYDTLSKAIATAIQKSGAIATADKALEKKLLQAIKKEELRHSKIQQELDDTSHMDQYKEYGDLLIIYAHLPVHYKEEITVDNLLVSPTRPITIPLDPQLTVSGNAQRYYKLYTKLKNRIQSGRFQLEQSRRKLDYLQSIVYSLSLCQDKMTLQEIYNECMDLGIIKKSKKPLSYKLKKENFIHLTVDDGDVYIGKNNKQNDYLTHTFAKPTDLWFHTTNIQGSHVILRSTHEPSEDTIIKVARYAAFYSKAKDSSKVPVDYVRVRYIKKPPASPLGFVTFTNQKTLYVDPLEPELELIGKS</sequence>
<gene>
    <name evidence="2" type="ORF">HMPREF0872_04720</name>
</gene>
<proteinExistence type="predicted"/>
<dbReference type="Gene3D" id="2.30.310.10">
    <property type="entry name" value="ibrinogen binding protein from staphylococcus aureus domain"/>
    <property type="match status" value="1"/>
</dbReference>
<dbReference type="InterPro" id="IPR008532">
    <property type="entry name" value="NFACT_RNA-bd"/>
</dbReference>
<keyword evidence="3" id="KW-1185">Reference proteome</keyword>
<dbReference type="InterPro" id="IPR051608">
    <property type="entry name" value="RQC_Subunit_NEMF"/>
</dbReference>
<evidence type="ECO:0000259" key="1">
    <source>
        <dbReference type="Pfam" id="PF05670"/>
    </source>
</evidence>
<dbReference type="AlphaFoldDB" id="A0A096CQ64"/>
<dbReference type="Pfam" id="PF05833">
    <property type="entry name" value="NFACT_N"/>
    <property type="match status" value="1"/>
</dbReference>
<dbReference type="Pfam" id="PF05670">
    <property type="entry name" value="NFACT-R_1"/>
    <property type="match status" value="1"/>
</dbReference>
<dbReference type="RefSeq" id="WP_038152421.1">
    <property type="nucleotide sequence ID" value="NZ_JRNT01000009.1"/>
</dbReference>
<dbReference type="eggNOG" id="COG1293">
    <property type="taxonomic scope" value="Bacteria"/>
</dbReference>
<protein>
    <submittedName>
        <fullName evidence="2">Fibronectin-binding protein</fullName>
    </submittedName>
</protein>
<dbReference type="Proteomes" id="UP000029628">
    <property type="component" value="Unassembled WGS sequence"/>
</dbReference>
<name>A0A096CQ64_9FIRM</name>
<accession>A0A096CQ64</accession>
<reference evidence="2 3" key="1">
    <citation type="submission" date="2014-07" db="EMBL/GenBank/DDBJ databases">
        <authorList>
            <person name="McCorrison J."/>
            <person name="Sanka R."/>
            <person name="Torralba M."/>
            <person name="Gillis M."/>
            <person name="Haft D.H."/>
            <person name="Methe B."/>
            <person name="Sutton G."/>
            <person name="Nelson K.E."/>
        </authorList>
    </citation>
    <scope>NUCLEOTIDE SEQUENCE [LARGE SCALE GENOMIC DNA]</scope>
    <source>
        <strain evidence="2 3">DNF00314</strain>
    </source>
</reference>
<dbReference type="PANTHER" id="PTHR15239">
    <property type="entry name" value="NUCLEAR EXPORT MEDIATOR FACTOR NEMF"/>
    <property type="match status" value="1"/>
</dbReference>
<evidence type="ECO:0000313" key="3">
    <source>
        <dbReference type="Proteomes" id="UP000029628"/>
    </source>
</evidence>
<dbReference type="GO" id="GO:0000049">
    <property type="term" value="F:tRNA binding"/>
    <property type="evidence" value="ECO:0007669"/>
    <property type="project" value="TreeGrafter"/>
</dbReference>
<feature type="domain" description="NFACT RNA-binding" evidence="1">
    <location>
        <begin position="459"/>
        <end position="546"/>
    </location>
</feature>
<dbReference type="EMBL" id="JRNT01000009">
    <property type="protein sequence ID" value="KGF47469.1"/>
    <property type="molecule type" value="Genomic_DNA"/>
</dbReference>
<evidence type="ECO:0000313" key="2">
    <source>
        <dbReference type="EMBL" id="KGF47469.1"/>
    </source>
</evidence>
<dbReference type="GO" id="GO:1990112">
    <property type="term" value="C:RQC complex"/>
    <property type="evidence" value="ECO:0007669"/>
    <property type="project" value="TreeGrafter"/>
</dbReference>
<dbReference type="GO" id="GO:0043023">
    <property type="term" value="F:ribosomal large subunit binding"/>
    <property type="evidence" value="ECO:0007669"/>
    <property type="project" value="TreeGrafter"/>
</dbReference>
<comment type="caution">
    <text evidence="2">The sequence shown here is derived from an EMBL/GenBank/DDBJ whole genome shotgun (WGS) entry which is preliminary data.</text>
</comment>
<organism evidence="2 3">
    <name type="scientific">Veillonella montpellierensis DNF00314</name>
    <dbReference type="NCBI Taxonomy" id="1401067"/>
    <lineage>
        <taxon>Bacteria</taxon>
        <taxon>Bacillati</taxon>
        <taxon>Bacillota</taxon>
        <taxon>Negativicutes</taxon>
        <taxon>Veillonellales</taxon>
        <taxon>Veillonellaceae</taxon>
        <taxon>Veillonella</taxon>
    </lineage>
</organism>